<dbReference type="Proteomes" id="UP000287166">
    <property type="component" value="Unassembled WGS sequence"/>
</dbReference>
<sequence>MPRGEETNKFSVLNCTQDCLQHSEHIGTTDSDDGRVVPPLHADYSAPVPLVRRAAGRTATTYIQWELVVDNRSGPASPPS</sequence>
<organism evidence="1 2">
    <name type="scientific">Sparassis crispa</name>
    <dbReference type="NCBI Taxonomy" id="139825"/>
    <lineage>
        <taxon>Eukaryota</taxon>
        <taxon>Fungi</taxon>
        <taxon>Dikarya</taxon>
        <taxon>Basidiomycota</taxon>
        <taxon>Agaricomycotina</taxon>
        <taxon>Agaricomycetes</taxon>
        <taxon>Polyporales</taxon>
        <taxon>Sparassidaceae</taxon>
        <taxon>Sparassis</taxon>
    </lineage>
</organism>
<dbReference type="AlphaFoldDB" id="A0A401GL78"/>
<name>A0A401GL78_9APHY</name>
<gene>
    <name evidence="1" type="ORF">SCP_0412860</name>
</gene>
<dbReference type="EMBL" id="BFAD01000004">
    <property type="protein sequence ID" value="GBE82899.1"/>
    <property type="molecule type" value="Genomic_DNA"/>
</dbReference>
<evidence type="ECO:0000313" key="2">
    <source>
        <dbReference type="Proteomes" id="UP000287166"/>
    </source>
</evidence>
<protein>
    <submittedName>
        <fullName evidence="1">Uncharacterized protein</fullName>
    </submittedName>
</protein>
<accession>A0A401GL78</accession>
<dbReference type="InParanoid" id="A0A401GL78"/>
<dbReference type="GeneID" id="38779816"/>
<dbReference type="RefSeq" id="XP_027613812.1">
    <property type="nucleotide sequence ID" value="XM_027758011.1"/>
</dbReference>
<evidence type="ECO:0000313" key="1">
    <source>
        <dbReference type="EMBL" id="GBE82899.1"/>
    </source>
</evidence>
<proteinExistence type="predicted"/>
<comment type="caution">
    <text evidence="1">The sequence shown here is derived from an EMBL/GenBank/DDBJ whole genome shotgun (WGS) entry which is preliminary data.</text>
</comment>
<keyword evidence="2" id="KW-1185">Reference proteome</keyword>
<reference evidence="1 2" key="1">
    <citation type="journal article" date="2018" name="Sci. Rep.">
        <title>Genome sequence of the cauliflower mushroom Sparassis crispa (Hanabiratake) and its association with beneficial usage.</title>
        <authorList>
            <person name="Kiyama R."/>
            <person name="Furutani Y."/>
            <person name="Kawaguchi K."/>
            <person name="Nakanishi T."/>
        </authorList>
    </citation>
    <scope>NUCLEOTIDE SEQUENCE [LARGE SCALE GENOMIC DNA]</scope>
</reference>